<dbReference type="SUPFAM" id="SSF48452">
    <property type="entry name" value="TPR-like"/>
    <property type="match status" value="1"/>
</dbReference>
<protein>
    <recommendedName>
        <fullName evidence="2">Bacterial transcriptional activator domain-containing protein</fullName>
    </recommendedName>
</protein>
<dbReference type="InterPro" id="IPR036388">
    <property type="entry name" value="WH-like_DNA-bd_sf"/>
</dbReference>
<sequence length="257" mass="29021">MTVTPVDRDRPYRPRAEVSLLGRFAFRLPQGHVYLAPTTQKVLVLLAVHAHGMTRGSAAALIWPHLPDARSAASLRSALWRLSRAGGPCQVVVSDSRHLRLDRDVRVDLHTAHDLVRDLATDRRATRPPTVPACLRQDLLPDWSESWLLMVREHFRQTRLHALEACSRRLRASGHMDAAMEFAMAALEADPLRESAHRCVSEIHLAEGNVADALRFYDIYRRQLREELGLVPTSGYRDLFAPFLRRPDGARWTGHGG</sequence>
<reference evidence="4" key="1">
    <citation type="journal article" date="2019" name="Int. J. Syst. Evol. Microbiol.">
        <title>The Global Catalogue of Microorganisms (GCM) 10K type strain sequencing project: providing services to taxonomists for standard genome sequencing and annotation.</title>
        <authorList>
            <consortium name="The Broad Institute Genomics Platform"/>
            <consortium name="The Broad Institute Genome Sequencing Center for Infectious Disease"/>
            <person name="Wu L."/>
            <person name="Ma J."/>
        </authorList>
    </citation>
    <scope>NUCLEOTIDE SEQUENCE [LARGE SCALE GENOMIC DNA]</scope>
    <source>
        <strain evidence="4">JCM 4816</strain>
    </source>
</reference>
<dbReference type="InterPro" id="IPR005158">
    <property type="entry name" value="BTAD"/>
</dbReference>
<proteinExistence type="predicted"/>
<dbReference type="SMART" id="SM01043">
    <property type="entry name" value="BTAD"/>
    <property type="match status" value="1"/>
</dbReference>
<dbReference type="Gene3D" id="1.10.10.10">
    <property type="entry name" value="Winged helix-like DNA-binding domain superfamily/Winged helix DNA-binding domain"/>
    <property type="match status" value="1"/>
</dbReference>
<comment type="caution">
    <text evidence="3">The sequence shown here is derived from an EMBL/GenBank/DDBJ whole genome shotgun (WGS) entry which is preliminary data.</text>
</comment>
<dbReference type="EMBL" id="BAAAXF010000018">
    <property type="protein sequence ID" value="GAA3494835.1"/>
    <property type="molecule type" value="Genomic_DNA"/>
</dbReference>
<evidence type="ECO:0000313" key="4">
    <source>
        <dbReference type="Proteomes" id="UP001501455"/>
    </source>
</evidence>
<dbReference type="Proteomes" id="UP001501455">
    <property type="component" value="Unassembled WGS sequence"/>
</dbReference>
<name>A0ABP6TJ26_9ACTN</name>
<evidence type="ECO:0000256" key="1">
    <source>
        <dbReference type="ARBA" id="ARBA00023012"/>
    </source>
</evidence>
<accession>A0ABP6TJ26</accession>
<keyword evidence="4" id="KW-1185">Reference proteome</keyword>
<keyword evidence="1" id="KW-0902">Two-component regulatory system</keyword>
<dbReference type="InterPro" id="IPR011990">
    <property type="entry name" value="TPR-like_helical_dom_sf"/>
</dbReference>
<dbReference type="RefSeq" id="WP_345574809.1">
    <property type="nucleotide sequence ID" value="NZ_BAAAXF010000018.1"/>
</dbReference>
<evidence type="ECO:0000259" key="2">
    <source>
        <dbReference type="SMART" id="SM01043"/>
    </source>
</evidence>
<gene>
    <name evidence="3" type="ORF">GCM10019016_019350</name>
</gene>
<organism evidence="3 4">
    <name type="scientific">Streptomyces prasinosporus</name>
    <dbReference type="NCBI Taxonomy" id="68256"/>
    <lineage>
        <taxon>Bacteria</taxon>
        <taxon>Bacillati</taxon>
        <taxon>Actinomycetota</taxon>
        <taxon>Actinomycetes</taxon>
        <taxon>Kitasatosporales</taxon>
        <taxon>Streptomycetaceae</taxon>
        <taxon>Streptomyces</taxon>
        <taxon>Streptomyces albogriseolus group</taxon>
    </lineage>
</organism>
<dbReference type="PANTHER" id="PTHR35807">
    <property type="entry name" value="TRANSCRIPTIONAL REGULATOR REDD-RELATED"/>
    <property type="match status" value="1"/>
</dbReference>
<feature type="domain" description="Bacterial transcriptional activator" evidence="2">
    <location>
        <begin position="107"/>
        <end position="244"/>
    </location>
</feature>
<evidence type="ECO:0000313" key="3">
    <source>
        <dbReference type="EMBL" id="GAA3494835.1"/>
    </source>
</evidence>
<dbReference type="InterPro" id="IPR051677">
    <property type="entry name" value="AfsR-DnrI-RedD_regulator"/>
</dbReference>
<dbReference type="Gene3D" id="1.25.40.10">
    <property type="entry name" value="Tetratricopeptide repeat domain"/>
    <property type="match status" value="1"/>
</dbReference>
<dbReference type="Pfam" id="PF03704">
    <property type="entry name" value="BTAD"/>
    <property type="match status" value="1"/>
</dbReference>